<organism evidence="1">
    <name type="scientific">marine metagenome</name>
    <dbReference type="NCBI Taxonomy" id="408172"/>
    <lineage>
        <taxon>unclassified sequences</taxon>
        <taxon>metagenomes</taxon>
        <taxon>ecological metagenomes</taxon>
    </lineage>
</organism>
<dbReference type="AlphaFoldDB" id="A0A382X7Y5"/>
<name>A0A382X7Y5_9ZZZZ</name>
<accession>A0A382X7Y5</accession>
<evidence type="ECO:0000313" key="1">
    <source>
        <dbReference type="EMBL" id="SVD66705.1"/>
    </source>
</evidence>
<sequence length="40" mass="4778">MRFRILSRLFFALYRSSAMYRMYKWPKGSDPVAAGVIFED</sequence>
<protein>
    <submittedName>
        <fullName evidence="1">Uncharacterized protein</fullName>
    </submittedName>
</protein>
<reference evidence="1" key="1">
    <citation type="submission" date="2018-05" db="EMBL/GenBank/DDBJ databases">
        <authorList>
            <person name="Lanie J.A."/>
            <person name="Ng W.-L."/>
            <person name="Kazmierczak K.M."/>
            <person name="Andrzejewski T.M."/>
            <person name="Davidsen T.M."/>
            <person name="Wayne K.J."/>
            <person name="Tettelin H."/>
            <person name="Glass J.I."/>
            <person name="Rusch D."/>
            <person name="Podicherti R."/>
            <person name="Tsui H.-C.T."/>
            <person name="Winkler M.E."/>
        </authorList>
    </citation>
    <scope>NUCLEOTIDE SEQUENCE</scope>
</reference>
<gene>
    <name evidence="1" type="ORF">METZ01_LOCUS419559</name>
</gene>
<proteinExistence type="predicted"/>
<dbReference type="EMBL" id="UINC01165359">
    <property type="protein sequence ID" value="SVD66705.1"/>
    <property type="molecule type" value="Genomic_DNA"/>
</dbReference>